<dbReference type="EMBL" id="LLZG01000127">
    <property type="protein sequence ID" value="KUL37249.1"/>
    <property type="molecule type" value="Genomic_DNA"/>
</dbReference>
<dbReference type="AlphaFoldDB" id="A0A0X3UXL1"/>
<comment type="caution">
    <text evidence="2">The sequence shown here is derived from an EMBL/GenBank/DDBJ whole genome shotgun (WGS) entry which is preliminary data.</text>
</comment>
<feature type="region of interest" description="Disordered" evidence="1">
    <location>
        <begin position="43"/>
        <end position="68"/>
    </location>
</feature>
<sequence>MTSSLDWAGLVSAVTATAQAAAVMVHVHWDRRLRGLRTTEDKDCRRMPHHGKASMPGTRAVHVQASTASRARTSVTLVILVDGRADGACPSSLPAKGYRPW</sequence>
<organism evidence="2 3">
    <name type="scientific">Streptomyces regalis</name>
    <dbReference type="NCBI Taxonomy" id="68262"/>
    <lineage>
        <taxon>Bacteria</taxon>
        <taxon>Bacillati</taxon>
        <taxon>Actinomycetota</taxon>
        <taxon>Actinomycetes</taxon>
        <taxon>Kitasatosporales</taxon>
        <taxon>Streptomycetaceae</taxon>
        <taxon>Streptomyces</taxon>
    </lineage>
</organism>
<evidence type="ECO:0000313" key="2">
    <source>
        <dbReference type="EMBL" id="KUL37249.1"/>
    </source>
</evidence>
<gene>
    <name evidence="2" type="ORF">ADL12_18255</name>
</gene>
<protein>
    <submittedName>
        <fullName evidence="2">Uncharacterized protein</fullName>
    </submittedName>
</protein>
<dbReference type="RefSeq" id="WP_062703727.1">
    <property type="nucleotide sequence ID" value="NZ_LLZG01000127.1"/>
</dbReference>
<evidence type="ECO:0000313" key="3">
    <source>
        <dbReference type="Proteomes" id="UP000053923"/>
    </source>
</evidence>
<keyword evidence="3" id="KW-1185">Reference proteome</keyword>
<accession>A0A0X3UXL1</accession>
<evidence type="ECO:0000256" key="1">
    <source>
        <dbReference type="SAM" id="MobiDB-lite"/>
    </source>
</evidence>
<proteinExistence type="predicted"/>
<dbReference type="Proteomes" id="UP000053923">
    <property type="component" value="Unassembled WGS sequence"/>
</dbReference>
<name>A0A0X3UXL1_9ACTN</name>
<reference evidence="3" key="1">
    <citation type="submission" date="2015-10" db="EMBL/GenBank/DDBJ databases">
        <authorList>
            <person name="Ju K.-S."/>
            <person name="Doroghazi J.R."/>
            <person name="Metcalf W.W."/>
        </authorList>
    </citation>
    <scope>NUCLEOTIDE SEQUENCE [LARGE SCALE GENOMIC DNA]</scope>
    <source>
        <strain evidence="3">NRRL 3151</strain>
    </source>
</reference>